<protein>
    <recommendedName>
        <fullName evidence="4">Major facilitator superfamily (MFS) profile domain-containing protein</fullName>
    </recommendedName>
</protein>
<gene>
    <name evidence="2" type="ORF">PGTUg99_026471</name>
</gene>
<keyword evidence="1" id="KW-0812">Transmembrane</keyword>
<feature type="non-terminal residue" evidence="2">
    <location>
        <position position="79"/>
    </location>
</feature>
<comment type="caution">
    <text evidence="2">The sequence shown here is derived from an EMBL/GenBank/DDBJ whole genome shotgun (WGS) entry which is preliminary data.</text>
</comment>
<dbReference type="Proteomes" id="UP000325313">
    <property type="component" value="Unassembled WGS sequence"/>
</dbReference>
<evidence type="ECO:0000313" key="2">
    <source>
        <dbReference type="EMBL" id="KAA1138246.1"/>
    </source>
</evidence>
<accession>A0A5B0SJ91</accession>
<reference evidence="2 3" key="1">
    <citation type="submission" date="2019-05" db="EMBL/GenBank/DDBJ databases">
        <title>Emergence of the Ug99 lineage of the wheat stem rust pathogen through somatic hybridization.</title>
        <authorList>
            <person name="Li F."/>
            <person name="Upadhyaya N.M."/>
            <person name="Sperschneider J."/>
            <person name="Matny O."/>
            <person name="Nguyen-Phuc H."/>
            <person name="Mago R."/>
            <person name="Raley C."/>
            <person name="Miller M.E."/>
            <person name="Silverstein K.A.T."/>
            <person name="Henningsen E."/>
            <person name="Hirsch C.D."/>
            <person name="Visser B."/>
            <person name="Pretorius Z.A."/>
            <person name="Steffenson B.J."/>
            <person name="Schwessinger B."/>
            <person name="Dodds P.N."/>
            <person name="Figueroa M."/>
        </authorList>
    </citation>
    <scope>NUCLEOTIDE SEQUENCE [LARGE SCALE GENOMIC DNA]</scope>
    <source>
        <strain evidence="2 3">Ug99</strain>
    </source>
</reference>
<keyword evidence="1" id="KW-0472">Membrane</keyword>
<proteinExistence type="predicted"/>
<evidence type="ECO:0000256" key="1">
    <source>
        <dbReference type="SAM" id="Phobius"/>
    </source>
</evidence>
<dbReference type="InterPro" id="IPR036259">
    <property type="entry name" value="MFS_trans_sf"/>
</dbReference>
<organism evidence="2 3">
    <name type="scientific">Puccinia graminis f. sp. tritici</name>
    <dbReference type="NCBI Taxonomy" id="56615"/>
    <lineage>
        <taxon>Eukaryota</taxon>
        <taxon>Fungi</taxon>
        <taxon>Dikarya</taxon>
        <taxon>Basidiomycota</taxon>
        <taxon>Pucciniomycotina</taxon>
        <taxon>Pucciniomycetes</taxon>
        <taxon>Pucciniales</taxon>
        <taxon>Pucciniaceae</taxon>
        <taxon>Puccinia</taxon>
    </lineage>
</organism>
<sequence>MGQLYWGLTGDRLHLAVATLAGLGFLLFGYDQGVMGGLLTLPTFVKTFRSIDTTSVTLSPAQKKKNSTLQGTAVALYEI</sequence>
<name>A0A5B0SJ91_PUCGR</name>
<evidence type="ECO:0008006" key="4">
    <source>
        <dbReference type="Google" id="ProtNLM"/>
    </source>
</evidence>
<feature type="transmembrane region" description="Helical" evidence="1">
    <location>
        <begin position="12"/>
        <end position="30"/>
    </location>
</feature>
<evidence type="ECO:0000313" key="3">
    <source>
        <dbReference type="Proteomes" id="UP000325313"/>
    </source>
</evidence>
<dbReference type="EMBL" id="VDEP01000003">
    <property type="protein sequence ID" value="KAA1138246.1"/>
    <property type="molecule type" value="Genomic_DNA"/>
</dbReference>
<keyword evidence="1" id="KW-1133">Transmembrane helix</keyword>
<dbReference type="AlphaFoldDB" id="A0A5B0SJ91"/>
<dbReference type="Gene3D" id="1.20.1250.20">
    <property type="entry name" value="MFS general substrate transporter like domains"/>
    <property type="match status" value="1"/>
</dbReference>